<dbReference type="AlphaFoldDB" id="A0ABD0LBQ3"/>
<evidence type="ECO:0000256" key="17">
    <source>
        <dbReference type="ARBA" id="ARBA00034104"/>
    </source>
</evidence>
<keyword evidence="15" id="KW-1071">Ligand-gated ion channel</keyword>
<keyword evidence="9" id="KW-1015">Disulfide bond</keyword>
<evidence type="ECO:0000313" key="22">
    <source>
        <dbReference type="Proteomes" id="UP001519460"/>
    </source>
</evidence>
<evidence type="ECO:0000256" key="3">
    <source>
        <dbReference type="ARBA" id="ARBA00022692"/>
    </source>
</evidence>
<dbReference type="PRINTS" id="PR01079">
    <property type="entry name" value="GABAARALPHA"/>
</dbReference>
<dbReference type="InterPro" id="IPR006202">
    <property type="entry name" value="Neur_chan_lig-bd"/>
</dbReference>
<evidence type="ECO:0000256" key="11">
    <source>
        <dbReference type="ARBA" id="ARBA00023173"/>
    </source>
</evidence>
<keyword evidence="16 18" id="KW-0407">Ion channel</keyword>
<dbReference type="EMBL" id="JACVVK020000066">
    <property type="protein sequence ID" value="KAK7496584.1"/>
    <property type="molecule type" value="Genomic_DNA"/>
</dbReference>
<dbReference type="InterPro" id="IPR001390">
    <property type="entry name" value="GABAAa_rcpt"/>
</dbReference>
<evidence type="ECO:0000259" key="20">
    <source>
        <dbReference type="Pfam" id="PF02932"/>
    </source>
</evidence>
<keyword evidence="12" id="KW-0325">Glycoprotein</keyword>
<evidence type="ECO:0000256" key="2">
    <source>
        <dbReference type="ARBA" id="ARBA00022475"/>
    </source>
</evidence>
<organism evidence="21 22">
    <name type="scientific">Batillaria attramentaria</name>
    <dbReference type="NCBI Taxonomy" id="370345"/>
    <lineage>
        <taxon>Eukaryota</taxon>
        <taxon>Metazoa</taxon>
        <taxon>Spiralia</taxon>
        <taxon>Lophotrochozoa</taxon>
        <taxon>Mollusca</taxon>
        <taxon>Gastropoda</taxon>
        <taxon>Caenogastropoda</taxon>
        <taxon>Sorbeoconcha</taxon>
        <taxon>Cerithioidea</taxon>
        <taxon>Batillariidae</taxon>
        <taxon>Batillaria</taxon>
    </lineage>
</organism>
<keyword evidence="10" id="KW-0675">Receptor</keyword>
<dbReference type="PANTHER" id="PTHR18945">
    <property type="entry name" value="NEUROTRANSMITTER GATED ION CHANNEL"/>
    <property type="match status" value="1"/>
</dbReference>
<dbReference type="Pfam" id="PF02932">
    <property type="entry name" value="Neur_chan_memb"/>
    <property type="match status" value="1"/>
</dbReference>
<evidence type="ECO:0000256" key="10">
    <source>
        <dbReference type="ARBA" id="ARBA00023170"/>
    </source>
</evidence>
<dbReference type="CDD" id="cd19049">
    <property type="entry name" value="LGIC_TM_anion"/>
    <property type="match status" value="1"/>
</dbReference>
<feature type="transmembrane region" description="Helical" evidence="18">
    <location>
        <begin position="212"/>
        <end position="231"/>
    </location>
</feature>
<evidence type="ECO:0000256" key="15">
    <source>
        <dbReference type="ARBA" id="ARBA00023286"/>
    </source>
</evidence>
<keyword evidence="4 18" id="KW-0732">Signal</keyword>
<evidence type="ECO:0000256" key="7">
    <source>
        <dbReference type="ARBA" id="ARBA00023065"/>
    </source>
</evidence>
<dbReference type="SUPFAM" id="SSF90112">
    <property type="entry name" value="Neurotransmitter-gated ion-channel transmembrane pore"/>
    <property type="match status" value="1"/>
</dbReference>
<evidence type="ECO:0000256" key="18">
    <source>
        <dbReference type="RuleBase" id="RU000687"/>
    </source>
</evidence>
<dbReference type="GO" id="GO:0005254">
    <property type="term" value="F:chloride channel activity"/>
    <property type="evidence" value="ECO:0007669"/>
    <property type="project" value="UniProtKB-KW"/>
</dbReference>
<feature type="chain" id="PRO_5044533813" evidence="18">
    <location>
        <begin position="23"/>
        <end position="412"/>
    </location>
</feature>
<feature type="transmembrane region" description="Helical" evidence="18">
    <location>
        <begin position="274"/>
        <end position="295"/>
    </location>
</feature>
<dbReference type="InterPro" id="IPR036719">
    <property type="entry name" value="Neuro-gated_channel_TM_sf"/>
</dbReference>
<feature type="domain" description="Neurotransmitter-gated ion-channel transmembrane" evidence="20">
    <location>
        <begin position="218"/>
        <end position="300"/>
    </location>
</feature>
<dbReference type="InterPro" id="IPR006029">
    <property type="entry name" value="Neurotrans-gated_channel_TM"/>
</dbReference>
<dbReference type="Proteomes" id="UP001519460">
    <property type="component" value="Unassembled WGS sequence"/>
</dbReference>
<evidence type="ECO:0000256" key="14">
    <source>
        <dbReference type="ARBA" id="ARBA00023257"/>
    </source>
</evidence>
<keyword evidence="1 18" id="KW-0813">Transport</keyword>
<dbReference type="SUPFAM" id="SSF63712">
    <property type="entry name" value="Nicotinic receptor ligand binding domain-like"/>
    <property type="match status" value="1"/>
</dbReference>
<evidence type="ECO:0000256" key="6">
    <source>
        <dbReference type="ARBA" id="ARBA00023018"/>
    </source>
</evidence>
<evidence type="ECO:0000256" key="16">
    <source>
        <dbReference type="ARBA" id="ARBA00023303"/>
    </source>
</evidence>
<dbReference type="InterPro" id="IPR038050">
    <property type="entry name" value="Neuro_actylchol_rec"/>
</dbReference>
<keyword evidence="13" id="KW-0868">Chloride</keyword>
<dbReference type="InterPro" id="IPR018000">
    <property type="entry name" value="Neurotransmitter_ion_chnl_CS"/>
</dbReference>
<dbReference type="GO" id="GO:0045211">
    <property type="term" value="C:postsynaptic membrane"/>
    <property type="evidence" value="ECO:0007669"/>
    <property type="project" value="UniProtKB-SubCell"/>
</dbReference>
<keyword evidence="5 18" id="KW-1133">Transmembrane helix</keyword>
<dbReference type="Pfam" id="PF02931">
    <property type="entry name" value="Neur_chan_LBD"/>
    <property type="match status" value="2"/>
</dbReference>
<evidence type="ECO:0000313" key="21">
    <source>
        <dbReference type="EMBL" id="KAK7496584.1"/>
    </source>
</evidence>
<protein>
    <submittedName>
        <fullName evidence="21">Uncharacterized protein</fullName>
    </submittedName>
</protein>
<keyword evidence="14" id="KW-0628">Postsynaptic cell membrane</keyword>
<dbReference type="InterPro" id="IPR006028">
    <property type="entry name" value="GABAA/Glycine_rcpt"/>
</dbReference>
<feature type="transmembrane region" description="Helical" evidence="18">
    <location>
        <begin position="243"/>
        <end position="259"/>
    </location>
</feature>
<keyword evidence="11" id="KW-0869">Chloride channel</keyword>
<keyword evidence="3 18" id="KW-0812">Transmembrane</keyword>
<keyword evidence="7 18" id="KW-0406">Ion transport</keyword>
<comment type="caution">
    <text evidence="21">The sequence shown here is derived from an EMBL/GenBank/DDBJ whole genome shotgun (WGS) entry which is preliminary data.</text>
</comment>
<dbReference type="InterPro" id="IPR006201">
    <property type="entry name" value="Neur_channel"/>
</dbReference>
<keyword evidence="22" id="KW-1185">Reference proteome</keyword>
<dbReference type="InterPro" id="IPR036734">
    <property type="entry name" value="Neur_chan_lig-bd_sf"/>
</dbReference>
<keyword evidence="8 18" id="KW-0472">Membrane</keyword>
<dbReference type="PRINTS" id="PR00253">
    <property type="entry name" value="GABAARECEPTR"/>
</dbReference>
<gene>
    <name evidence="21" type="ORF">BaRGS_00012236</name>
</gene>
<name>A0ABD0LBQ3_9CAEN</name>
<reference evidence="21 22" key="1">
    <citation type="journal article" date="2023" name="Sci. Data">
        <title>Genome assembly of the Korean intertidal mud-creeper Batillaria attramentaria.</title>
        <authorList>
            <person name="Patra A.K."/>
            <person name="Ho P.T."/>
            <person name="Jun S."/>
            <person name="Lee S.J."/>
            <person name="Kim Y."/>
            <person name="Won Y.J."/>
        </authorList>
    </citation>
    <scope>NUCLEOTIDE SEQUENCE [LARGE SCALE GENOMIC DNA]</scope>
    <source>
        <strain evidence="21">Wonlab-2016</strain>
    </source>
</reference>
<proteinExistence type="inferred from homology"/>
<dbReference type="PRINTS" id="PR00252">
    <property type="entry name" value="NRIONCHANNEL"/>
</dbReference>
<feature type="domain" description="Neurotransmitter-gated ion-channel ligand-binding" evidence="19">
    <location>
        <begin position="30"/>
        <end position="118"/>
    </location>
</feature>
<evidence type="ECO:0000256" key="1">
    <source>
        <dbReference type="ARBA" id="ARBA00022448"/>
    </source>
</evidence>
<keyword evidence="2" id="KW-1003">Cell membrane</keyword>
<comment type="similarity">
    <text evidence="18">Belongs to the ligand-gated ion channel (TC 1.A.9) family.</text>
</comment>
<keyword evidence="6" id="KW-0770">Synapse</keyword>
<feature type="domain" description="Neurotransmitter-gated ion-channel ligand-binding" evidence="19">
    <location>
        <begin position="122"/>
        <end position="192"/>
    </location>
</feature>
<evidence type="ECO:0000256" key="12">
    <source>
        <dbReference type="ARBA" id="ARBA00023180"/>
    </source>
</evidence>
<dbReference type="PROSITE" id="PS00236">
    <property type="entry name" value="NEUROTR_ION_CHANNEL"/>
    <property type="match status" value="1"/>
</dbReference>
<comment type="subcellular location">
    <subcellularLocation>
        <location evidence="17">Postsynaptic cell membrane</location>
        <topology evidence="17">Multi-pass membrane protein</topology>
    </subcellularLocation>
</comment>
<accession>A0ABD0LBQ3</accession>
<sequence>MDRLFHLINLLLSTVLVSFVTGHPANLTGLLNGLMEGYDKRLRPGFGGPPLIVKADVEIRSMGPISEKDMIYSMDCYFRQVWQDSRLSFNRSVERVSNVSLNVKMLERIWHPDTIFINGGQLTIKASCPMHLEKFPMDTQKCPLHIASFGYTTSDVVYEWRFGNQLAVVASRDMALSQFDLTGMPAASSTEIFQGTLHSVLTVLFDFRRHTGYFLIQVYVPCCLLVVLSWVSFWINREATSDRIALGSTTMLTMTYLALDSRDDLPRVTYSTALDIYVLMCFFFVFASVVQFAAVHHFTKYGTAEPSERPDDIDSDTDEEQNSLEADELGLTAEELESQDGLSIPRARVSCLNTLSAVLTCLLSTRRARFNKHVRNALGLNSVSKIDRVSRLVFPGSFLVLNIVYWVAYLGP</sequence>
<feature type="transmembrane region" description="Helical" evidence="18">
    <location>
        <begin position="392"/>
        <end position="411"/>
    </location>
</feature>
<evidence type="ECO:0000256" key="8">
    <source>
        <dbReference type="ARBA" id="ARBA00023136"/>
    </source>
</evidence>
<evidence type="ECO:0000259" key="19">
    <source>
        <dbReference type="Pfam" id="PF02931"/>
    </source>
</evidence>
<evidence type="ECO:0000256" key="5">
    <source>
        <dbReference type="ARBA" id="ARBA00022989"/>
    </source>
</evidence>
<evidence type="ECO:0000256" key="4">
    <source>
        <dbReference type="ARBA" id="ARBA00022729"/>
    </source>
</evidence>
<feature type="signal peptide" evidence="18">
    <location>
        <begin position="1"/>
        <end position="22"/>
    </location>
</feature>
<evidence type="ECO:0000256" key="13">
    <source>
        <dbReference type="ARBA" id="ARBA00023214"/>
    </source>
</evidence>
<dbReference type="Gene3D" id="1.20.58.390">
    <property type="entry name" value="Neurotransmitter-gated ion-channel transmembrane domain"/>
    <property type="match status" value="1"/>
</dbReference>
<dbReference type="Gene3D" id="2.70.170.10">
    <property type="entry name" value="Neurotransmitter-gated ion-channel ligand-binding domain"/>
    <property type="match status" value="2"/>
</dbReference>
<dbReference type="GO" id="GO:0034707">
    <property type="term" value="C:chloride channel complex"/>
    <property type="evidence" value="ECO:0007669"/>
    <property type="project" value="UniProtKB-KW"/>
</dbReference>
<evidence type="ECO:0000256" key="9">
    <source>
        <dbReference type="ARBA" id="ARBA00023157"/>
    </source>
</evidence>